<name>A0A5B0PHW7_PUCGR</name>
<organism evidence="2 4">
    <name type="scientific">Puccinia graminis f. sp. tritici</name>
    <dbReference type="NCBI Taxonomy" id="56615"/>
    <lineage>
        <taxon>Eukaryota</taxon>
        <taxon>Fungi</taxon>
        <taxon>Dikarya</taxon>
        <taxon>Basidiomycota</taxon>
        <taxon>Pucciniomycotina</taxon>
        <taxon>Pucciniomycetes</taxon>
        <taxon>Pucciniales</taxon>
        <taxon>Pucciniaceae</taxon>
        <taxon>Puccinia</taxon>
    </lineage>
</organism>
<accession>A0A5B0PHW7</accession>
<feature type="region of interest" description="Disordered" evidence="1">
    <location>
        <begin position="49"/>
        <end position="72"/>
    </location>
</feature>
<dbReference type="EMBL" id="VSWC01000054">
    <property type="protein sequence ID" value="KAA1100194.1"/>
    <property type="molecule type" value="Genomic_DNA"/>
</dbReference>
<keyword evidence="4" id="KW-1185">Reference proteome</keyword>
<sequence>MMFSSLLPTTTSIATNSIQTSLPAGNNNNPASSYINIVRSSGSSLLVVGTASSSSERPPSHRNGLQVVGIAS</sequence>
<protein>
    <submittedName>
        <fullName evidence="2">Uncharacterized protein</fullName>
    </submittedName>
</protein>
<evidence type="ECO:0000256" key="1">
    <source>
        <dbReference type="SAM" id="MobiDB-lite"/>
    </source>
</evidence>
<dbReference type="Proteomes" id="UP000324748">
    <property type="component" value="Unassembled WGS sequence"/>
</dbReference>
<gene>
    <name evidence="2" type="ORF">PGT21_031363</name>
    <name evidence="3" type="ORF">PGTUg99_015618</name>
</gene>
<dbReference type="Proteomes" id="UP000325313">
    <property type="component" value="Unassembled WGS sequence"/>
</dbReference>
<proteinExistence type="predicted"/>
<evidence type="ECO:0000313" key="3">
    <source>
        <dbReference type="EMBL" id="KAA1120639.1"/>
    </source>
</evidence>
<evidence type="ECO:0000313" key="2">
    <source>
        <dbReference type="EMBL" id="KAA1100194.1"/>
    </source>
</evidence>
<comment type="caution">
    <text evidence="2">The sequence shown here is derived from an EMBL/GenBank/DDBJ whole genome shotgun (WGS) entry which is preliminary data.</text>
</comment>
<dbReference type="EMBL" id="VDEP01000242">
    <property type="protein sequence ID" value="KAA1120639.1"/>
    <property type="molecule type" value="Genomic_DNA"/>
</dbReference>
<reference evidence="4 5" key="1">
    <citation type="submission" date="2019-05" db="EMBL/GenBank/DDBJ databases">
        <title>Emergence of the Ug99 lineage of the wheat stem rust pathogen through somatic hybridization.</title>
        <authorList>
            <person name="Li F."/>
            <person name="Upadhyaya N.M."/>
            <person name="Sperschneider J."/>
            <person name="Matny O."/>
            <person name="Nguyen-Phuc H."/>
            <person name="Mago R."/>
            <person name="Raley C."/>
            <person name="Miller M.E."/>
            <person name="Silverstein K.A.T."/>
            <person name="Henningsen E."/>
            <person name="Hirsch C.D."/>
            <person name="Visser B."/>
            <person name="Pretorius Z.A."/>
            <person name="Steffenson B.J."/>
            <person name="Schwessinger B."/>
            <person name="Dodds P.N."/>
            <person name="Figueroa M."/>
        </authorList>
    </citation>
    <scope>NUCLEOTIDE SEQUENCE [LARGE SCALE GENOMIC DNA]</scope>
    <source>
        <strain evidence="2">21-0</strain>
        <strain evidence="3 5">Ug99</strain>
    </source>
</reference>
<evidence type="ECO:0000313" key="5">
    <source>
        <dbReference type="Proteomes" id="UP000325313"/>
    </source>
</evidence>
<evidence type="ECO:0000313" key="4">
    <source>
        <dbReference type="Proteomes" id="UP000324748"/>
    </source>
</evidence>
<dbReference type="AlphaFoldDB" id="A0A5B0PHW7"/>